<dbReference type="OrthoDB" id="410104at2759"/>
<evidence type="ECO:0000313" key="3">
    <source>
        <dbReference type="Proteomes" id="UP000070544"/>
    </source>
</evidence>
<protein>
    <submittedName>
        <fullName evidence="2">Uncharacterized protein</fullName>
    </submittedName>
</protein>
<name>A0A139A3G7_GONPJ</name>
<sequence>MAAADAALSHPHPTTQNANGAYIVAMAHLLSHPDDSVGAWTAAKDALKSRGKGDTTDAAQWLDEGRTGNLGFDTCRQNMGFQYTFVLAFYHLFARVVLRGRNEGRSSARR</sequence>
<dbReference type="EMBL" id="KQ965806">
    <property type="protein sequence ID" value="KXS11209.1"/>
    <property type="molecule type" value="Genomic_DNA"/>
</dbReference>
<keyword evidence="1" id="KW-0472">Membrane</keyword>
<keyword evidence="3" id="KW-1185">Reference proteome</keyword>
<proteinExistence type="predicted"/>
<keyword evidence="1" id="KW-0812">Transmembrane</keyword>
<dbReference type="Gene3D" id="1.10.4080.10">
    <property type="entry name" value="ADP-ribosylation/Crystallin J1"/>
    <property type="match status" value="1"/>
</dbReference>
<keyword evidence="1" id="KW-1133">Transmembrane helix</keyword>
<dbReference type="InterPro" id="IPR036705">
    <property type="entry name" value="Ribosyl_crysJ1_sf"/>
</dbReference>
<evidence type="ECO:0000313" key="2">
    <source>
        <dbReference type="EMBL" id="KXS11209.1"/>
    </source>
</evidence>
<reference evidence="2 3" key="1">
    <citation type="journal article" date="2015" name="Genome Biol. Evol.">
        <title>Phylogenomic analyses indicate that early fungi evolved digesting cell walls of algal ancestors of land plants.</title>
        <authorList>
            <person name="Chang Y."/>
            <person name="Wang S."/>
            <person name="Sekimoto S."/>
            <person name="Aerts A.L."/>
            <person name="Choi C."/>
            <person name="Clum A."/>
            <person name="LaButti K.M."/>
            <person name="Lindquist E.A."/>
            <person name="Yee Ngan C."/>
            <person name="Ohm R.A."/>
            <person name="Salamov A.A."/>
            <person name="Grigoriev I.V."/>
            <person name="Spatafora J.W."/>
            <person name="Berbee M.L."/>
        </authorList>
    </citation>
    <scope>NUCLEOTIDE SEQUENCE [LARGE SCALE GENOMIC DNA]</scope>
    <source>
        <strain evidence="2 3">JEL478</strain>
    </source>
</reference>
<dbReference type="SUPFAM" id="SSF101478">
    <property type="entry name" value="ADP-ribosylglycohydrolase"/>
    <property type="match status" value="1"/>
</dbReference>
<accession>A0A139A3G7</accession>
<organism evidence="2 3">
    <name type="scientific">Gonapodya prolifera (strain JEL478)</name>
    <name type="common">Monoblepharis prolifera</name>
    <dbReference type="NCBI Taxonomy" id="1344416"/>
    <lineage>
        <taxon>Eukaryota</taxon>
        <taxon>Fungi</taxon>
        <taxon>Fungi incertae sedis</taxon>
        <taxon>Chytridiomycota</taxon>
        <taxon>Chytridiomycota incertae sedis</taxon>
        <taxon>Monoblepharidomycetes</taxon>
        <taxon>Monoblepharidales</taxon>
        <taxon>Gonapodyaceae</taxon>
        <taxon>Gonapodya</taxon>
    </lineage>
</organism>
<feature type="transmembrane region" description="Helical" evidence="1">
    <location>
        <begin position="80"/>
        <end position="98"/>
    </location>
</feature>
<dbReference type="Proteomes" id="UP000070544">
    <property type="component" value="Unassembled WGS sequence"/>
</dbReference>
<gene>
    <name evidence="2" type="ORF">M427DRAFT_60998</name>
</gene>
<dbReference type="AlphaFoldDB" id="A0A139A3G7"/>
<evidence type="ECO:0000256" key="1">
    <source>
        <dbReference type="SAM" id="Phobius"/>
    </source>
</evidence>